<dbReference type="Proteomes" id="UP000215244">
    <property type="component" value="Chromosome"/>
</dbReference>
<gene>
    <name evidence="1" type="ORF">CJ263_19605</name>
</gene>
<keyword evidence="2" id="KW-1185">Reference proteome</keyword>
<protein>
    <submittedName>
        <fullName evidence="1">Uncharacterized protein</fullName>
    </submittedName>
</protein>
<dbReference type="OrthoDB" id="2868029at2"/>
<dbReference type="EMBL" id="CP022957">
    <property type="protein sequence ID" value="ASV32252.1"/>
    <property type="molecule type" value="Genomic_DNA"/>
</dbReference>
<accession>A0A223VAD5</accession>
<dbReference type="RefSeq" id="WP_094998825.1">
    <property type="nucleotide sequence ID" value="NZ_BMJL01000008.1"/>
</dbReference>
<dbReference type="KEGG" id="marb:CJ263_19605"/>
<reference evidence="1 2" key="1">
    <citation type="submission" date="2017-08" db="EMBL/GenBank/DDBJ databases">
        <title>The complete genome sequence of Maribacter sp. B1, isolated from deep-sea sediment.</title>
        <authorList>
            <person name="Wu Y.-H."/>
            <person name="Cheng H."/>
            <person name="Xu X.-W."/>
        </authorList>
    </citation>
    <scope>NUCLEOTIDE SEQUENCE [LARGE SCALE GENOMIC DNA]</scope>
    <source>
        <strain evidence="1 2">B1</strain>
    </source>
</reference>
<sequence length="128" mass="14543">MKKINVFGRIALGIVMAYVLFHTLILLQFIPSHVVWGGKIVEPKTILILEWVALLVLLFLGSLILMKTKVIPNKWQEKALNRWLLVFSVYFVLNTLGNVLAESIFEKAQALLTLILALSLFNLSKRNP</sequence>
<dbReference type="AlphaFoldDB" id="A0A223VAD5"/>
<organism evidence="1 2">
    <name type="scientific">Maribacter cobaltidurans</name>
    <dbReference type="NCBI Taxonomy" id="1178778"/>
    <lineage>
        <taxon>Bacteria</taxon>
        <taxon>Pseudomonadati</taxon>
        <taxon>Bacteroidota</taxon>
        <taxon>Flavobacteriia</taxon>
        <taxon>Flavobacteriales</taxon>
        <taxon>Flavobacteriaceae</taxon>
        <taxon>Maribacter</taxon>
    </lineage>
</organism>
<proteinExistence type="predicted"/>
<evidence type="ECO:0000313" key="2">
    <source>
        <dbReference type="Proteomes" id="UP000215244"/>
    </source>
</evidence>
<evidence type="ECO:0000313" key="1">
    <source>
        <dbReference type="EMBL" id="ASV32252.1"/>
    </source>
</evidence>
<name>A0A223VAD5_9FLAO</name>